<organism evidence="9 10">
    <name type="scientific">Georgenia deserti</name>
    <dbReference type="NCBI Taxonomy" id="2093781"/>
    <lineage>
        <taxon>Bacteria</taxon>
        <taxon>Bacillati</taxon>
        <taxon>Actinomycetota</taxon>
        <taxon>Actinomycetes</taxon>
        <taxon>Micrococcales</taxon>
        <taxon>Bogoriellaceae</taxon>
        <taxon>Georgenia</taxon>
    </lineage>
</organism>
<dbReference type="PANTHER" id="PTHR43289:SF6">
    <property type="entry name" value="SERINE_THREONINE-PROTEIN KINASE NEKL-3"/>
    <property type="match status" value="1"/>
</dbReference>
<dbReference type="GO" id="GO:0016301">
    <property type="term" value="F:kinase activity"/>
    <property type="evidence" value="ECO:0007669"/>
    <property type="project" value="UniProtKB-KW"/>
</dbReference>
<dbReference type="Gene3D" id="1.10.510.10">
    <property type="entry name" value="Transferase(Phosphotransferase) domain 1"/>
    <property type="match status" value="1"/>
</dbReference>
<dbReference type="SUPFAM" id="SSF56112">
    <property type="entry name" value="Protein kinase-like (PK-like)"/>
    <property type="match status" value="1"/>
</dbReference>
<evidence type="ECO:0000256" key="5">
    <source>
        <dbReference type="ARBA" id="ARBA00022777"/>
    </source>
</evidence>
<evidence type="ECO:0000256" key="7">
    <source>
        <dbReference type="SAM" id="MobiDB-lite"/>
    </source>
</evidence>
<evidence type="ECO:0000313" key="10">
    <source>
        <dbReference type="Proteomes" id="UP001597277"/>
    </source>
</evidence>
<gene>
    <name evidence="9" type="ORF">ACFSE6_14550</name>
</gene>
<dbReference type="InterPro" id="IPR011009">
    <property type="entry name" value="Kinase-like_dom_sf"/>
</dbReference>
<dbReference type="EMBL" id="JBHUEE010000008">
    <property type="protein sequence ID" value="MFD1719062.1"/>
    <property type="molecule type" value="Genomic_DNA"/>
</dbReference>
<sequence>MPGYEMLTPVGFGAGGAVWRARDETGRTVVVSFLQLPPGDRNTALLRRLAALRSTCHPHLPRVLDVVGLGDDRCALVTDEVAGPTLTTVRTAGGALTPGAARTLLTALGSALAKLHARGVIHGDVAPDNIVITAGGVPVLVDLAGEVSTERGTPGFAAPEVRTGAAAGAAADVWALAEVVRWASGDHPDVARILAPALSTDVATRPSAEGLATAAAGLGAVEHLELPPEADLAQARLRSGQDATQRRADRRPRGRHRRRTRRGRHMALVAAGLSMVVAVTGMATRWAGGAEPLGEDDVQDVVTALVAARDRALATGDAQALGELTEPGSELAAADAALVADLGRAGVRPDGLRTRVSEVAALGVDGEGRRRVRVVTRQGEYTLSGRGESDGVVVPASEPRCTVMVIAGPPWRVAATEECG</sequence>
<evidence type="ECO:0000256" key="1">
    <source>
        <dbReference type="ARBA" id="ARBA00012513"/>
    </source>
</evidence>
<dbReference type="PANTHER" id="PTHR43289">
    <property type="entry name" value="MITOGEN-ACTIVATED PROTEIN KINASE KINASE KINASE 20-RELATED"/>
    <property type="match status" value="1"/>
</dbReference>
<proteinExistence type="predicted"/>
<keyword evidence="10" id="KW-1185">Reference proteome</keyword>
<evidence type="ECO:0000313" key="9">
    <source>
        <dbReference type="EMBL" id="MFD1719062.1"/>
    </source>
</evidence>
<dbReference type="Pfam" id="PF00069">
    <property type="entry name" value="Pkinase"/>
    <property type="match status" value="1"/>
</dbReference>
<reference evidence="10" key="1">
    <citation type="journal article" date="2019" name="Int. J. Syst. Evol. Microbiol.">
        <title>The Global Catalogue of Microorganisms (GCM) 10K type strain sequencing project: providing services to taxonomists for standard genome sequencing and annotation.</title>
        <authorList>
            <consortium name="The Broad Institute Genomics Platform"/>
            <consortium name="The Broad Institute Genome Sequencing Center for Infectious Disease"/>
            <person name="Wu L."/>
            <person name="Ma J."/>
        </authorList>
    </citation>
    <scope>NUCLEOTIDE SEQUENCE [LARGE SCALE GENOMIC DNA]</scope>
    <source>
        <strain evidence="10">JCM 17130</strain>
    </source>
</reference>
<evidence type="ECO:0000256" key="3">
    <source>
        <dbReference type="ARBA" id="ARBA00022679"/>
    </source>
</evidence>
<dbReference type="PROSITE" id="PS00109">
    <property type="entry name" value="PROTEIN_KINASE_TYR"/>
    <property type="match status" value="1"/>
</dbReference>
<feature type="domain" description="Protein kinase" evidence="8">
    <location>
        <begin position="4"/>
        <end position="268"/>
    </location>
</feature>
<accession>A0ABW4L819</accession>
<evidence type="ECO:0000256" key="2">
    <source>
        <dbReference type="ARBA" id="ARBA00022527"/>
    </source>
</evidence>
<name>A0ABW4L819_9MICO</name>
<comment type="caution">
    <text evidence="9">The sequence shown here is derived from an EMBL/GenBank/DDBJ whole genome shotgun (WGS) entry which is preliminary data.</text>
</comment>
<dbReference type="SMART" id="SM00220">
    <property type="entry name" value="S_TKc"/>
    <property type="match status" value="1"/>
</dbReference>
<keyword evidence="4" id="KW-0547">Nucleotide-binding</keyword>
<evidence type="ECO:0000256" key="6">
    <source>
        <dbReference type="ARBA" id="ARBA00022840"/>
    </source>
</evidence>
<evidence type="ECO:0000256" key="4">
    <source>
        <dbReference type="ARBA" id="ARBA00022741"/>
    </source>
</evidence>
<keyword evidence="5 9" id="KW-0418">Kinase</keyword>
<keyword evidence="3" id="KW-0808">Transferase</keyword>
<keyword evidence="6" id="KW-0067">ATP-binding</keyword>
<keyword evidence="2" id="KW-0723">Serine/threonine-protein kinase</keyword>
<dbReference type="Proteomes" id="UP001597277">
    <property type="component" value="Unassembled WGS sequence"/>
</dbReference>
<feature type="region of interest" description="Disordered" evidence="7">
    <location>
        <begin position="236"/>
        <end position="263"/>
    </location>
</feature>
<protein>
    <recommendedName>
        <fullName evidence="1">non-specific serine/threonine protein kinase</fullName>
        <ecNumber evidence="1">2.7.11.1</ecNumber>
    </recommendedName>
</protein>
<feature type="compositionally biased region" description="Basic residues" evidence="7">
    <location>
        <begin position="248"/>
        <end position="263"/>
    </location>
</feature>
<dbReference type="PROSITE" id="PS50011">
    <property type="entry name" value="PROTEIN_KINASE_DOM"/>
    <property type="match status" value="1"/>
</dbReference>
<dbReference type="InterPro" id="IPR008266">
    <property type="entry name" value="Tyr_kinase_AS"/>
</dbReference>
<dbReference type="InterPro" id="IPR000719">
    <property type="entry name" value="Prot_kinase_dom"/>
</dbReference>
<dbReference type="EC" id="2.7.11.1" evidence="1"/>
<evidence type="ECO:0000259" key="8">
    <source>
        <dbReference type="PROSITE" id="PS50011"/>
    </source>
</evidence>
<dbReference type="RefSeq" id="WP_388008602.1">
    <property type="nucleotide sequence ID" value="NZ_JBHUEE010000008.1"/>
</dbReference>